<evidence type="ECO:0000313" key="4">
    <source>
        <dbReference type="Proteomes" id="UP001309705"/>
    </source>
</evidence>
<feature type="signal peptide" evidence="1">
    <location>
        <begin position="1"/>
        <end position="21"/>
    </location>
</feature>
<keyword evidence="4" id="KW-1185">Reference proteome</keyword>
<evidence type="ECO:0000256" key="1">
    <source>
        <dbReference type="SAM" id="SignalP"/>
    </source>
</evidence>
<reference evidence="3 4" key="1">
    <citation type="journal article" date="2017" name="Int. J. Syst. Evol. Microbiol.">
        <title>Brenneria populi subsp. brevivirga subsp. nov. isolated from symptomatic bark of Populus x euramericana canker, and description of Brenneria populi subsp. populi subsp. nov.</title>
        <authorList>
            <person name="Zheng M.H."/>
            <person name="Piao C.G."/>
            <person name="Xue H."/>
            <person name="Guo M.W."/>
            <person name="Li Y."/>
        </authorList>
    </citation>
    <scope>NUCLEOTIDE SEQUENCE [LARGE SCALE GENOMIC DNA]</scope>
    <source>
        <strain evidence="3 4">D9-5</strain>
    </source>
</reference>
<organism evidence="3 4">
    <name type="scientific">Brenneria populi</name>
    <dbReference type="NCBI Taxonomy" id="1505588"/>
    <lineage>
        <taxon>Bacteria</taxon>
        <taxon>Pseudomonadati</taxon>
        <taxon>Pseudomonadota</taxon>
        <taxon>Gammaproteobacteria</taxon>
        <taxon>Enterobacterales</taxon>
        <taxon>Pectobacteriaceae</taxon>
        <taxon>Brenneria</taxon>
    </lineage>
</organism>
<comment type="caution">
    <text evidence="3">The sequence shown here is derived from an EMBL/GenBank/DDBJ whole genome shotgun (WGS) entry which is preliminary data.</text>
</comment>
<feature type="chain" id="PRO_5046945144" evidence="1">
    <location>
        <begin position="22"/>
        <end position="151"/>
    </location>
</feature>
<dbReference type="InterPro" id="IPR029000">
    <property type="entry name" value="Cyclophilin-like_dom_sf"/>
</dbReference>
<dbReference type="SUPFAM" id="SSF50891">
    <property type="entry name" value="Cyclophilin-like"/>
    <property type="match status" value="1"/>
</dbReference>
<name>A0ABU6JW78_9GAMM</name>
<gene>
    <name evidence="3" type="ORF">VSX58_19990</name>
</gene>
<proteinExistence type="predicted"/>
<dbReference type="InterPro" id="IPR041183">
    <property type="entry name" value="Cyclophilin-like"/>
</dbReference>
<dbReference type="RefSeq" id="WP_327619635.1">
    <property type="nucleotide sequence ID" value="NZ_JAYWTM010000030.1"/>
</dbReference>
<sequence>MRGKLFFLLVISLLVSFTSRAAGEHKIRIIIDGHVIHGSLDKSPVAEEIFAMLPFSLSPLTELGGREKYGNLPDSVNSRGQYTDRYSPGMIGYWSPGNQLAFYYHDDGQRIPSPGIIPVGTFDSNTFSLLKDATIIRVEQDSTSGDNSYHE</sequence>
<protein>
    <submittedName>
        <fullName evidence="3">Cyclophilin-like fold protein</fullName>
    </submittedName>
</protein>
<evidence type="ECO:0000259" key="2">
    <source>
        <dbReference type="Pfam" id="PF18050"/>
    </source>
</evidence>
<dbReference type="Gene3D" id="2.40.100.20">
    <property type="match status" value="1"/>
</dbReference>
<evidence type="ECO:0000313" key="3">
    <source>
        <dbReference type="EMBL" id="MEC5344881.1"/>
    </source>
</evidence>
<dbReference type="Pfam" id="PF18050">
    <property type="entry name" value="Cyclophil_like2"/>
    <property type="match status" value="1"/>
</dbReference>
<keyword evidence="1" id="KW-0732">Signal</keyword>
<accession>A0ABU6JW78</accession>
<feature type="domain" description="Cyclophilin-like" evidence="2">
    <location>
        <begin position="29"/>
        <end position="132"/>
    </location>
</feature>
<dbReference type="EMBL" id="JAYWTM010000030">
    <property type="protein sequence ID" value="MEC5344881.1"/>
    <property type="molecule type" value="Genomic_DNA"/>
</dbReference>
<dbReference type="Proteomes" id="UP001309705">
    <property type="component" value="Unassembled WGS sequence"/>
</dbReference>